<accession>A0A8G2FVC5</accession>
<feature type="transmembrane region" description="Helical" evidence="5">
    <location>
        <begin position="363"/>
        <end position="385"/>
    </location>
</feature>
<evidence type="ECO:0000259" key="6">
    <source>
        <dbReference type="Pfam" id="PF00324"/>
    </source>
</evidence>
<dbReference type="Proteomes" id="UP000192315">
    <property type="component" value="Unassembled WGS sequence"/>
</dbReference>
<dbReference type="GO" id="GO:0055085">
    <property type="term" value="P:transmembrane transport"/>
    <property type="evidence" value="ECO:0007669"/>
    <property type="project" value="InterPro"/>
</dbReference>
<comment type="caution">
    <text evidence="7">The sequence shown here is derived from an EMBL/GenBank/DDBJ whole genome shotgun (WGS) entry which is preliminary data.</text>
</comment>
<feature type="transmembrane region" description="Helical" evidence="5">
    <location>
        <begin position="196"/>
        <end position="217"/>
    </location>
</feature>
<evidence type="ECO:0000313" key="7">
    <source>
        <dbReference type="EMBL" id="SMD30157.1"/>
    </source>
</evidence>
<dbReference type="GO" id="GO:0016020">
    <property type="term" value="C:membrane"/>
    <property type="evidence" value="ECO:0007669"/>
    <property type="project" value="UniProtKB-SubCell"/>
</dbReference>
<feature type="transmembrane region" description="Helical" evidence="5">
    <location>
        <begin position="237"/>
        <end position="259"/>
    </location>
</feature>
<feature type="transmembrane region" description="Helical" evidence="5">
    <location>
        <begin position="98"/>
        <end position="123"/>
    </location>
</feature>
<feature type="transmembrane region" description="Helical" evidence="5">
    <location>
        <begin position="279"/>
        <end position="297"/>
    </location>
</feature>
<feature type="transmembrane region" description="Helical" evidence="5">
    <location>
        <begin position="437"/>
        <end position="460"/>
    </location>
</feature>
<feature type="transmembrane region" description="Helical" evidence="5">
    <location>
        <begin position="156"/>
        <end position="176"/>
    </location>
</feature>
<keyword evidence="4 5" id="KW-0472">Membrane</keyword>
<dbReference type="EMBL" id="FWYE01000001">
    <property type="protein sequence ID" value="SMD30157.1"/>
    <property type="molecule type" value="Genomic_DNA"/>
</dbReference>
<organism evidence="7 8">
    <name type="scientific">Picrophilus torridus (strain ATCC 700027 / DSM 9790 / JCM 10055 / NBRC 100828 / KAW 2/3)</name>
    <dbReference type="NCBI Taxonomy" id="1122961"/>
    <lineage>
        <taxon>Archaea</taxon>
        <taxon>Methanobacteriati</taxon>
        <taxon>Thermoplasmatota</taxon>
        <taxon>Thermoplasmata</taxon>
        <taxon>Thermoplasmatales</taxon>
        <taxon>Picrophilaceae</taxon>
        <taxon>Picrophilus</taxon>
    </lineage>
</organism>
<dbReference type="PANTHER" id="PTHR42770">
    <property type="entry name" value="AMINO ACID TRANSPORTER-RELATED"/>
    <property type="match status" value="1"/>
</dbReference>
<feature type="transmembrane region" description="Helical" evidence="5">
    <location>
        <begin position="397"/>
        <end position="417"/>
    </location>
</feature>
<evidence type="ECO:0000256" key="5">
    <source>
        <dbReference type="SAM" id="Phobius"/>
    </source>
</evidence>
<keyword evidence="3 5" id="KW-1133">Transmembrane helix</keyword>
<feature type="transmembrane region" description="Helical" evidence="5">
    <location>
        <begin position="129"/>
        <end position="149"/>
    </location>
</feature>
<protein>
    <submittedName>
        <fullName evidence="7">Amino acid/polyamine/organocation transporter, APC superfamily</fullName>
    </submittedName>
</protein>
<keyword evidence="8" id="KW-1185">Reference proteome</keyword>
<dbReference type="RefSeq" id="WP_084272220.1">
    <property type="nucleotide sequence ID" value="NZ_FWYE01000001.1"/>
</dbReference>
<dbReference type="Pfam" id="PF00324">
    <property type="entry name" value="AA_permease"/>
    <property type="match status" value="1"/>
</dbReference>
<reference evidence="7 8" key="1">
    <citation type="submission" date="2017-04" db="EMBL/GenBank/DDBJ databases">
        <authorList>
            <person name="Varghese N."/>
            <person name="Submissions S."/>
        </authorList>
    </citation>
    <scope>NUCLEOTIDE SEQUENCE [LARGE SCALE GENOMIC DNA]</scope>
    <source>
        <strain evidence="7 8">DSM 9789</strain>
    </source>
</reference>
<evidence type="ECO:0000256" key="2">
    <source>
        <dbReference type="ARBA" id="ARBA00022692"/>
    </source>
</evidence>
<dbReference type="AlphaFoldDB" id="A0A8G2FVC5"/>
<dbReference type="Gene3D" id="1.20.1740.10">
    <property type="entry name" value="Amino acid/polyamine transporter I"/>
    <property type="match status" value="1"/>
</dbReference>
<evidence type="ECO:0000313" key="8">
    <source>
        <dbReference type="Proteomes" id="UP000192315"/>
    </source>
</evidence>
<comment type="subcellular location">
    <subcellularLocation>
        <location evidence="1">Membrane</location>
        <topology evidence="1">Multi-pass membrane protein</topology>
    </subcellularLocation>
</comment>
<sequence length="480" mass="51782">MIRSRLKRNSVGLLQGTFQSLGQVAPAADIAILLVASFSIAGAQTILAVIFGWLIYALWMVTPYQLSKFKSNAGSYYAYAASATKGGILGTPTALSFLYYDITGAAFGILGLSSFIFLISPAITHLSYIWILFAAIFTAYIIIITYLGIRPSLNYTAITGLAEVLFLLIAAIIIIIKVGPGNSTIPFDISGKYSVGFASIMFASVFSILDFTGSGVVTTISEEITKPKKNIGKSIVFAMIMTAIALIPATYALTVGWGIGHIASFASTSDAGLVVFSKYLGPVGLVLLIIFTINSYASNGVSKATAVSRWWYSAARDKIVFPESIGKINPKHRTPANAVIAWALISFVLDVSVGLIFGPEDAAFVLEAGTGISIIAVHMLANTSLTLYARRINQFNFWKHSVAPSVATIVGLVVLYFTVDNIITRWASNPTGVNDAYLASFIITIIWIVIGGFAFTYHYYRKMPQRLINAGEFDIEKDAY</sequence>
<proteinExistence type="predicted"/>
<dbReference type="InterPro" id="IPR050367">
    <property type="entry name" value="APC_superfamily"/>
</dbReference>
<dbReference type="InterPro" id="IPR004841">
    <property type="entry name" value="AA-permease/SLC12A_dom"/>
</dbReference>
<dbReference type="PIRSF" id="PIRSF006060">
    <property type="entry name" value="AA_transporter"/>
    <property type="match status" value="1"/>
</dbReference>
<evidence type="ECO:0000256" key="1">
    <source>
        <dbReference type="ARBA" id="ARBA00004141"/>
    </source>
</evidence>
<evidence type="ECO:0000256" key="3">
    <source>
        <dbReference type="ARBA" id="ARBA00022989"/>
    </source>
</evidence>
<feature type="transmembrane region" description="Helical" evidence="5">
    <location>
        <begin position="336"/>
        <end position="357"/>
    </location>
</feature>
<keyword evidence="2 5" id="KW-0812">Transmembrane</keyword>
<dbReference type="PANTHER" id="PTHR42770:SF11">
    <property type="entry name" value="INNER MEMBRANE TRANSPORT PROTEIN YBAT"/>
    <property type="match status" value="1"/>
</dbReference>
<name>A0A8G2FVC5_PICTO</name>
<feature type="transmembrane region" description="Helical" evidence="5">
    <location>
        <begin position="37"/>
        <end position="61"/>
    </location>
</feature>
<evidence type="ECO:0000256" key="4">
    <source>
        <dbReference type="ARBA" id="ARBA00023136"/>
    </source>
</evidence>
<feature type="domain" description="Amino acid permease/ SLC12A" evidence="6">
    <location>
        <begin position="17"/>
        <end position="466"/>
    </location>
</feature>
<gene>
    <name evidence="7" type="ORF">SAMN02745355_0018</name>
</gene>